<evidence type="ECO:0000256" key="1">
    <source>
        <dbReference type="ARBA" id="ARBA00022679"/>
    </source>
</evidence>
<comment type="caution">
    <text evidence="9">The sequence shown here is derived from an EMBL/GenBank/DDBJ whole genome shotgun (WGS) entry which is preliminary data.</text>
</comment>
<feature type="compositionally biased region" description="Polar residues" evidence="7">
    <location>
        <begin position="309"/>
        <end position="328"/>
    </location>
</feature>
<dbReference type="InterPro" id="IPR011009">
    <property type="entry name" value="Kinase-like_dom_sf"/>
</dbReference>
<evidence type="ECO:0000313" key="9">
    <source>
        <dbReference type="EMBL" id="KMZ59022.1"/>
    </source>
</evidence>
<keyword evidence="2 5" id="KW-0547">Nucleotide-binding</keyword>
<evidence type="ECO:0000256" key="5">
    <source>
        <dbReference type="PROSITE-ProRule" id="PRU10141"/>
    </source>
</evidence>
<dbReference type="InterPro" id="IPR000719">
    <property type="entry name" value="Prot_kinase_dom"/>
</dbReference>
<feature type="compositionally biased region" description="Acidic residues" evidence="7">
    <location>
        <begin position="296"/>
        <end position="307"/>
    </location>
</feature>
<dbReference type="PANTHER" id="PTHR48011">
    <property type="entry name" value="CCR4-NOT TRANSCRIPTIONAL COMPLEX SUBUNIT CAF120-RELATED"/>
    <property type="match status" value="1"/>
</dbReference>
<keyword evidence="6" id="KW-0723">Serine/threonine-protein kinase</keyword>
<dbReference type="SMART" id="SM00220">
    <property type="entry name" value="S_TKc"/>
    <property type="match status" value="1"/>
</dbReference>
<evidence type="ECO:0000313" key="10">
    <source>
        <dbReference type="Proteomes" id="UP000036987"/>
    </source>
</evidence>
<feature type="region of interest" description="Disordered" evidence="7">
    <location>
        <begin position="341"/>
        <end position="365"/>
    </location>
</feature>
<dbReference type="STRING" id="29655.A0A0K9NSH2"/>
<feature type="region of interest" description="Disordered" evidence="7">
    <location>
        <begin position="296"/>
        <end position="328"/>
    </location>
</feature>
<keyword evidence="10" id="KW-1185">Reference proteome</keyword>
<proteinExistence type="inferred from homology"/>
<dbReference type="OMA" id="GCARWMA"/>
<dbReference type="InterPro" id="IPR008271">
    <property type="entry name" value="Ser/Thr_kinase_AS"/>
</dbReference>
<comment type="similarity">
    <text evidence="6">Belongs to the protein kinase superfamily.</text>
</comment>
<evidence type="ECO:0000256" key="4">
    <source>
        <dbReference type="ARBA" id="ARBA00022840"/>
    </source>
</evidence>
<dbReference type="CDD" id="cd06606">
    <property type="entry name" value="STKc_MAPKKK"/>
    <property type="match status" value="1"/>
</dbReference>
<dbReference type="EMBL" id="LFYR01001823">
    <property type="protein sequence ID" value="KMZ59022.1"/>
    <property type="molecule type" value="Genomic_DNA"/>
</dbReference>
<dbReference type="GO" id="GO:0007165">
    <property type="term" value="P:signal transduction"/>
    <property type="evidence" value="ECO:0000318"/>
    <property type="project" value="GO_Central"/>
</dbReference>
<dbReference type="PROSITE" id="PS00108">
    <property type="entry name" value="PROTEIN_KINASE_ST"/>
    <property type="match status" value="1"/>
</dbReference>
<dbReference type="AlphaFoldDB" id="A0A0K9NSH2"/>
<gene>
    <name evidence="9" type="ORF">ZOSMA_70G00360</name>
</gene>
<dbReference type="GO" id="GO:0004674">
    <property type="term" value="F:protein serine/threonine kinase activity"/>
    <property type="evidence" value="ECO:0007669"/>
    <property type="project" value="UniProtKB-KW"/>
</dbReference>
<dbReference type="GO" id="GO:0005524">
    <property type="term" value="F:ATP binding"/>
    <property type="evidence" value="ECO:0007669"/>
    <property type="project" value="UniProtKB-UniRule"/>
</dbReference>
<dbReference type="PROSITE" id="PS50011">
    <property type="entry name" value="PROTEIN_KINASE_DOM"/>
    <property type="match status" value="1"/>
</dbReference>
<name>A0A0K9NSH2_ZOSMR</name>
<accession>A0A0K9NSH2</accession>
<evidence type="ECO:0000256" key="7">
    <source>
        <dbReference type="SAM" id="MobiDB-lite"/>
    </source>
</evidence>
<feature type="binding site" evidence="5">
    <location>
        <position position="36"/>
    </location>
    <ligand>
        <name>ATP</name>
        <dbReference type="ChEBI" id="CHEBI:30616"/>
    </ligand>
</feature>
<reference evidence="10" key="1">
    <citation type="journal article" date="2016" name="Nature">
        <title>The genome of the seagrass Zostera marina reveals angiosperm adaptation to the sea.</title>
        <authorList>
            <person name="Olsen J.L."/>
            <person name="Rouze P."/>
            <person name="Verhelst B."/>
            <person name="Lin Y.-C."/>
            <person name="Bayer T."/>
            <person name="Collen J."/>
            <person name="Dattolo E."/>
            <person name="De Paoli E."/>
            <person name="Dittami S."/>
            <person name="Maumus F."/>
            <person name="Michel G."/>
            <person name="Kersting A."/>
            <person name="Lauritano C."/>
            <person name="Lohaus R."/>
            <person name="Toepel M."/>
            <person name="Tonon T."/>
            <person name="Vanneste K."/>
            <person name="Amirebrahimi M."/>
            <person name="Brakel J."/>
            <person name="Bostroem C."/>
            <person name="Chovatia M."/>
            <person name="Grimwood J."/>
            <person name="Jenkins J.W."/>
            <person name="Jueterbock A."/>
            <person name="Mraz A."/>
            <person name="Stam W.T."/>
            <person name="Tice H."/>
            <person name="Bornberg-Bauer E."/>
            <person name="Green P.J."/>
            <person name="Pearson G.A."/>
            <person name="Procaccini G."/>
            <person name="Duarte C.M."/>
            <person name="Schmutz J."/>
            <person name="Reusch T.B.H."/>
            <person name="Van de Peer Y."/>
        </authorList>
    </citation>
    <scope>NUCLEOTIDE SEQUENCE [LARGE SCALE GENOMIC DNA]</scope>
    <source>
        <strain evidence="10">cv. Finnish</strain>
    </source>
</reference>
<dbReference type="Gene3D" id="1.10.510.10">
    <property type="entry name" value="Transferase(Phosphotransferase) domain 1"/>
    <property type="match status" value="1"/>
</dbReference>
<evidence type="ECO:0000256" key="2">
    <source>
        <dbReference type="ARBA" id="ARBA00022741"/>
    </source>
</evidence>
<feature type="domain" description="Protein kinase" evidence="8">
    <location>
        <begin position="7"/>
        <end position="268"/>
    </location>
</feature>
<dbReference type="InterPro" id="IPR052751">
    <property type="entry name" value="Plant_MAPKKK"/>
</dbReference>
<keyword evidence="3 9" id="KW-0418">Kinase</keyword>
<dbReference type="GO" id="GO:0004672">
    <property type="term" value="F:protein kinase activity"/>
    <property type="evidence" value="ECO:0000318"/>
    <property type="project" value="GO_Central"/>
</dbReference>
<dbReference type="InterPro" id="IPR017441">
    <property type="entry name" value="Protein_kinase_ATP_BS"/>
</dbReference>
<evidence type="ECO:0000256" key="3">
    <source>
        <dbReference type="ARBA" id="ARBA00022777"/>
    </source>
</evidence>
<dbReference type="PROSITE" id="PS00107">
    <property type="entry name" value="PROTEIN_KINASE_ATP"/>
    <property type="match status" value="1"/>
</dbReference>
<dbReference type="Proteomes" id="UP000036987">
    <property type="component" value="Unassembled WGS sequence"/>
</dbReference>
<sequence length="386" mass="42793">MFPSTNWIRGPVLGRGSSATVCLGIDADSGKTFAVKSSQLSTAAFLLREQSFLSSLSSPHVVSYLGFNVTEENGRTLYNLYMEYAVGRSVADEIQCQGGGRLEEWKIRSYTRGILLGIAYLHSVGIAHCDVKGKNVLVGSDGATKIADLGCAKRLSAETDNDRDERRFVGGTPAFMAPEVARGEDQGFPADVWALGCTVVEMATGKLPWAAKVDVCPIAAVQRIGFSNELPEFPKWLSDQGRDFLDKCLRRNADERWTAKDLLNHPFTSQCCGSGKNDPIWRSPKCVLDKQDIWDSMDEEEEEEEENNMTKQWDTRIQQLGGPSNSTEQWDDKEWIFVRGDESTDVNVEEGMERQRSSSSSSSSSCLIVDRKEHESLSCSHSSIFL</sequence>
<evidence type="ECO:0000259" key="8">
    <source>
        <dbReference type="PROSITE" id="PS50011"/>
    </source>
</evidence>
<dbReference type="OrthoDB" id="275301at2759"/>
<keyword evidence="1" id="KW-0808">Transferase</keyword>
<dbReference type="SUPFAM" id="SSF56112">
    <property type="entry name" value="Protein kinase-like (PK-like)"/>
    <property type="match status" value="1"/>
</dbReference>
<keyword evidence="4 5" id="KW-0067">ATP-binding</keyword>
<evidence type="ECO:0000256" key="6">
    <source>
        <dbReference type="RuleBase" id="RU000304"/>
    </source>
</evidence>
<dbReference type="Pfam" id="PF00069">
    <property type="entry name" value="Pkinase"/>
    <property type="match status" value="1"/>
</dbReference>
<protein>
    <submittedName>
        <fullName evidence="9">Protein kinase-like</fullName>
    </submittedName>
</protein>
<organism evidence="9 10">
    <name type="scientific">Zostera marina</name>
    <name type="common">Eelgrass</name>
    <dbReference type="NCBI Taxonomy" id="29655"/>
    <lineage>
        <taxon>Eukaryota</taxon>
        <taxon>Viridiplantae</taxon>
        <taxon>Streptophyta</taxon>
        <taxon>Embryophyta</taxon>
        <taxon>Tracheophyta</taxon>
        <taxon>Spermatophyta</taxon>
        <taxon>Magnoliopsida</taxon>
        <taxon>Liliopsida</taxon>
        <taxon>Zosteraceae</taxon>
        <taxon>Zostera</taxon>
    </lineage>
</organism>
<dbReference type="PANTHER" id="PTHR48011:SF4">
    <property type="entry name" value="MITOGEN-ACTIVATED PROTEIN KINASE KINASE KINASE 19"/>
    <property type="match status" value="1"/>
</dbReference>